<gene>
    <name evidence="2" type="ORF">FHR72_000741</name>
</gene>
<dbReference type="RefSeq" id="WP_183466521.1">
    <property type="nucleotide sequence ID" value="NZ_JACHVU010000001.1"/>
</dbReference>
<name>A0A839Q2X9_MYCIR</name>
<dbReference type="InterPro" id="IPR029058">
    <property type="entry name" value="AB_hydrolase_fold"/>
</dbReference>
<feature type="transmembrane region" description="Helical" evidence="1">
    <location>
        <begin position="111"/>
        <end position="135"/>
    </location>
</feature>
<sequence>MAGGKTVFELRVHGVSGTPPEAMLHCPSEFLKLQKGDRDAAFYRRSDWIDDAAGAAREGAWRSRMEAYSWGGLTSRRASRALWVLLLPISLINLAHWMLPPTTHRRAGLVVVAVLRLLALSFTVTLLLAMAVSVLDVAVWQCGSVPFCSSGWGPLAFLSECCSGVRLALGALPLVVVILVLWLRGREESSPVGRGDLPPDPVVAPDAESPLADENFWNRDPSVPRMRACHVITWTSALAALLLAVALHYTRTGLHGTVNGVLFGLNLAILAVAVAATGWNRATGRGGAPAPRAVHRTLMVLRWVALASLGATLIWVAFWAGIPDRAPATHLPALREAVYVLLGVQGVLLAGAFAAVALAMRGAPHPDCGKDYRPTLRGYTGPFVALLGWLLGGALSVGVGLWTAQILGTLTFSSADARRELTARSLVLADATRGFEDRLDAAGAAAPLMVPAPYLWTAAAMVVTVAVAVVWAVVVWRRAVRRSGTDRSGDPDVERTAPDDVWEAIGAARALAALTDSGPGMIAGVAVTGSVLFGATALLSTFFPLVVPPPGPAMAVVLGTPVVLVVALLLLAVQGFRNRQARRAVAILWDVVTFWPRSTHPLTLPSYGGRTVLDLRYRLAELTTNDSDGTAATRVVLVAHSQGTIIAAAALMQCTKPEERYPLLTFGSPLRRLYARNFPAYFGYPAMSALRRRLCRPHPRWINLWAHTDPIGGWVFDPSWVYFLDDAKTRTMADALTGADCRILDLPQETTGPCAMRAGAAMCGHGGFWDRDDYSLAVAALQELVVPKDEGAITSATAPPVAQAM</sequence>
<reference evidence="2 3" key="1">
    <citation type="submission" date="2020-08" db="EMBL/GenBank/DDBJ databases">
        <title>The Agave Microbiome: Exploring the role of microbial communities in plant adaptations to desert environments.</title>
        <authorList>
            <person name="Partida-Martinez L.P."/>
        </authorList>
    </citation>
    <scope>NUCLEOTIDE SEQUENCE [LARGE SCALE GENOMIC DNA]</scope>
    <source>
        <strain evidence="2 3">AT2.18</strain>
    </source>
</reference>
<feature type="transmembrane region" description="Helical" evidence="1">
    <location>
        <begin position="228"/>
        <end position="249"/>
    </location>
</feature>
<accession>A0A839Q2X9</accession>
<feature type="transmembrane region" description="Helical" evidence="1">
    <location>
        <begin position="81"/>
        <end position="99"/>
    </location>
</feature>
<evidence type="ECO:0000313" key="2">
    <source>
        <dbReference type="EMBL" id="MBB2989284.1"/>
    </source>
</evidence>
<protein>
    <recommendedName>
        <fullName evidence="4">Integral membrane protein</fullName>
    </recommendedName>
</protein>
<feature type="transmembrane region" description="Helical" evidence="1">
    <location>
        <begin position="155"/>
        <end position="183"/>
    </location>
</feature>
<dbReference type="Proteomes" id="UP000550501">
    <property type="component" value="Unassembled WGS sequence"/>
</dbReference>
<feature type="transmembrane region" description="Helical" evidence="1">
    <location>
        <begin position="381"/>
        <end position="404"/>
    </location>
</feature>
<evidence type="ECO:0000313" key="3">
    <source>
        <dbReference type="Proteomes" id="UP000550501"/>
    </source>
</evidence>
<dbReference type="SUPFAM" id="SSF53474">
    <property type="entry name" value="alpha/beta-Hydrolases"/>
    <property type="match status" value="1"/>
</dbReference>
<proteinExistence type="predicted"/>
<evidence type="ECO:0000256" key="1">
    <source>
        <dbReference type="SAM" id="Phobius"/>
    </source>
</evidence>
<keyword evidence="3" id="KW-1185">Reference proteome</keyword>
<organism evidence="2 3">
    <name type="scientific">Mycolicibacterium iranicum</name>
    <name type="common">Mycobacterium iranicum</name>
    <dbReference type="NCBI Taxonomy" id="912594"/>
    <lineage>
        <taxon>Bacteria</taxon>
        <taxon>Bacillati</taxon>
        <taxon>Actinomycetota</taxon>
        <taxon>Actinomycetes</taxon>
        <taxon>Mycobacteriales</taxon>
        <taxon>Mycobacteriaceae</taxon>
        <taxon>Mycolicibacterium</taxon>
    </lineage>
</organism>
<comment type="caution">
    <text evidence="2">The sequence shown here is derived from an EMBL/GenBank/DDBJ whole genome shotgun (WGS) entry which is preliminary data.</text>
</comment>
<feature type="transmembrane region" description="Helical" evidence="1">
    <location>
        <begin position="521"/>
        <end position="547"/>
    </location>
</feature>
<keyword evidence="1" id="KW-0472">Membrane</keyword>
<feature type="transmembrane region" description="Helical" evidence="1">
    <location>
        <begin position="337"/>
        <end position="360"/>
    </location>
</feature>
<dbReference type="Gene3D" id="3.40.50.1820">
    <property type="entry name" value="alpha/beta hydrolase"/>
    <property type="match status" value="1"/>
</dbReference>
<feature type="transmembrane region" description="Helical" evidence="1">
    <location>
        <begin position="261"/>
        <end position="279"/>
    </location>
</feature>
<keyword evidence="1" id="KW-1133">Transmembrane helix</keyword>
<keyword evidence="1" id="KW-0812">Transmembrane</keyword>
<dbReference type="EMBL" id="JACHVU010000001">
    <property type="protein sequence ID" value="MBB2989284.1"/>
    <property type="molecule type" value="Genomic_DNA"/>
</dbReference>
<feature type="transmembrane region" description="Helical" evidence="1">
    <location>
        <begin position="454"/>
        <end position="476"/>
    </location>
</feature>
<dbReference type="AlphaFoldDB" id="A0A839Q2X9"/>
<feature type="transmembrane region" description="Helical" evidence="1">
    <location>
        <begin position="300"/>
        <end position="322"/>
    </location>
</feature>
<feature type="transmembrane region" description="Helical" evidence="1">
    <location>
        <begin position="553"/>
        <end position="573"/>
    </location>
</feature>
<evidence type="ECO:0008006" key="4">
    <source>
        <dbReference type="Google" id="ProtNLM"/>
    </source>
</evidence>